<dbReference type="FunFam" id="2.30.42.10:FF:000055">
    <property type="entry name" value="PDZ and LIM domain protein 3"/>
    <property type="match status" value="1"/>
</dbReference>
<evidence type="ECO:0000256" key="2">
    <source>
        <dbReference type="ARBA" id="ARBA00022737"/>
    </source>
</evidence>
<dbReference type="InterPro" id="IPR000742">
    <property type="entry name" value="EGF"/>
</dbReference>
<dbReference type="InterPro" id="IPR001881">
    <property type="entry name" value="EGF-like_Ca-bd_dom"/>
</dbReference>
<feature type="disulfide bond" evidence="4">
    <location>
        <begin position="512"/>
        <end position="521"/>
    </location>
</feature>
<proteinExistence type="predicted"/>
<dbReference type="Pfam" id="PF02210">
    <property type="entry name" value="Laminin_G_2"/>
    <property type="match status" value="2"/>
</dbReference>
<feature type="domain" description="Laminin G" evidence="5">
    <location>
        <begin position="311"/>
        <end position="490"/>
    </location>
</feature>
<feature type="domain" description="Laminin G" evidence="5">
    <location>
        <begin position="537"/>
        <end position="768"/>
    </location>
</feature>
<evidence type="ECO:0008006" key="10">
    <source>
        <dbReference type="Google" id="ProtNLM"/>
    </source>
</evidence>
<dbReference type="InterPro" id="IPR001478">
    <property type="entry name" value="PDZ"/>
</dbReference>
<feature type="disulfide bond" evidence="4">
    <location>
        <begin position="54"/>
        <end position="71"/>
    </location>
</feature>
<dbReference type="Gene3D" id="2.10.25.10">
    <property type="entry name" value="Laminin"/>
    <property type="match status" value="2"/>
</dbReference>
<dbReference type="EMBL" id="JAHKSW010000022">
    <property type="protein sequence ID" value="KAG7318728.1"/>
    <property type="molecule type" value="Genomic_DNA"/>
</dbReference>
<dbReference type="SMART" id="SM00181">
    <property type="entry name" value="EGF"/>
    <property type="match status" value="3"/>
</dbReference>
<dbReference type="CDD" id="cd00054">
    <property type="entry name" value="EGF_CA"/>
    <property type="match status" value="2"/>
</dbReference>
<evidence type="ECO:0000259" key="6">
    <source>
        <dbReference type="PROSITE" id="PS50026"/>
    </source>
</evidence>
<dbReference type="InterPro" id="IPR050372">
    <property type="entry name" value="Neurexin-related_CASP"/>
</dbReference>
<dbReference type="GO" id="GO:0005604">
    <property type="term" value="C:basement membrane"/>
    <property type="evidence" value="ECO:0007669"/>
    <property type="project" value="UniProtKB-ARBA"/>
</dbReference>
<evidence type="ECO:0000256" key="4">
    <source>
        <dbReference type="PROSITE-ProRule" id="PRU00076"/>
    </source>
</evidence>
<comment type="caution">
    <text evidence="8">The sequence shown here is derived from an EMBL/GenBank/DDBJ whole genome shotgun (WGS) entry which is preliminary data.</text>
</comment>
<keyword evidence="1 4" id="KW-0245">EGF-like domain</keyword>
<dbReference type="Gene3D" id="2.30.42.10">
    <property type="match status" value="1"/>
</dbReference>
<dbReference type="CDD" id="cd00110">
    <property type="entry name" value="LamG"/>
    <property type="match status" value="3"/>
</dbReference>
<feature type="domain" description="PDZ" evidence="7">
    <location>
        <begin position="698"/>
        <end position="780"/>
    </location>
</feature>
<dbReference type="InterPro" id="IPR013320">
    <property type="entry name" value="ConA-like_dom_sf"/>
</dbReference>
<dbReference type="OrthoDB" id="10014052at2759"/>
<dbReference type="InterPro" id="IPR036034">
    <property type="entry name" value="PDZ_sf"/>
</dbReference>
<dbReference type="GO" id="GO:0005509">
    <property type="term" value="F:calcium ion binding"/>
    <property type="evidence" value="ECO:0007669"/>
    <property type="project" value="InterPro"/>
</dbReference>
<dbReference type="SUPFAM" id="SSF50156">
    <property type="entry name" value="PDZ domain-like"/>
    <property type="match status" value="1"/>
</dbReference>
<comment type="caution">
    <text evidence="4">Lacks conserved residue(s) required for the propagation of feature annotation.</text>
</comment>
<keyword evidence="2" id="KW-0677">Repeat</keyword>
<sequence length="911" mass="100310">MSVNRVWTLNTTTAGPSTVPTVLKTAPPTTSPVTTPWKGVEPRVYDVSCDETVCPPNSFCSNDYNRGGSRCHCNLGLHGNHCSEGVSIRFPRFYGFSHMAFEPLKKSYQSFHISLEFKTDSEDGLLLYCGENEHGRGDFMSLALVRRKLHYRFNCGTGAGQIISDSSVVIGQWHTVTLFRDRVYGWLRLDNDTPVSGYSLGHYTKITFHTPLFVGGAPSVYWLVKAVGTNQGFWGCVQSLSINGRHTDLRPWPQGHALSGADIGECSTSVCDKVVCEHNGVCFPTRADNYTCLCPLGYRGVHCEESFLLSLPRFSEHVQSYVSAPWPQQPHSYLSFMEFHITFKPSGQDGTLLYSHDQYSRDFLSIVLVGGAVEFHFDCGSGAAVLRSEQPVRLNIWHELRVSRTAKSGVLQVDNQHPVEGSAEGAFTQIKCSSPLYIGGVPDYDSTKGCAGVIRPFSGDIQRITLNDREVAVVTGHVVGVNVMNTPHPCVENPCANGGTCRPKQDEYECDCALGYDGTHCQKECGNYCFNSVTEAIEIPQFMGRSYLIYNSQEILKRLSGSRTSVFLRFKSFSKDGLLLWRGENLGQAHTDHLSIGLQNGALIFSGAGLVVVNGTFSDGKWHRVKAVRDGQSGKLTVDDYGSETGRSPGRMRQLNLNGELYIGGMKEIALHTTAVLWRISSQKHTHSLSLFSTMSDLYTVELTAPGPWGFRLQGGKDFSMPLTISRLTDNGKASKAGVAVGDAVISIGDLKTEELNHLEAQSKIKECKGNLKLTLQRAASVPKPAAAQKTTTVTSITSVTVPKPPVNRVIRKPIIQTDIGFYHEASHADASRKRIMEDTEDWRPRTGTSQSRSFHILAQITGTEALPEEVVSKKSAVKEMKKIKVGPQYHKLRDWHHGVSAQTLNVLSLV</sequence>
<dbReference type="PANTHER" id="PTHR15036:SF88">
    <property type="entry name" value="PIKACHURIN"/>
    <property type="match status" value="1"/>
</dbReference>
<evidence type="ECO:0000313" key="8">
    <source>
        <dbReference type="EMBL" id="KAG7318728.1"/>
    </source>
</evidence>
<feature type="domain" description="EGF-like" evidence="6">
    <location>
        <begin position="267"/>
        <end position="304"/>
    </location>
</feature>
<dbReference type="Proteomes" id="UP000824219">
    <property type="component" value="Linkage Group LG22"/>
</dbReference>
<name>A0A9D3N9B1_9TELE</name>
<dbReference type="FunFam" id="2.60.120.200:FF:000034">
    <property type="entry name" value="pikachurin isoform X1"/>
    <property type="match status" value="1"/>
</dbReference>
<dbReference type="PROSITE" id="PS01186">
    <property type="entry name" value="EGF_2"/>
    <property type="match status" value="1"/>
</dbReference>
<dbReference type="Gene3D" id="2.60.120.200">
    <property type="match status" value="3"/>
</dbReference>
<dbReference type="Pfam" id="PF25016">
    <property type="entry name" value="EGF_Pikachurin"/>
    <property type="match status" value="1"/>
</dbReference>
<evidence type="ECO:0000256" key="3">
    <source>
        <dbReference type="ARBA" id="ARBA00023157"/>
    </source>
</evidence>
<feature type="domain" description="EGF-like" evidence="6">
    <location>
        <begin position="45"/>
        <end position="83"/>
    </location>
</feature>
<dbReference type="Pfam" id="PF00008">
    <property type="entry name" value="EGF"/>
    <property type="match status" value="2"/>
</dbReference>
<evidence type="ECO:0000259" key="7">
    <source>
        <dbReference type="PROSITE" id="PS50106"/>
    </source>
</evidence>
<evidence type="ECO:0000259" key="5">
    <source>
        <dbReference type="PROSITE" id="PS50025"/>
    </source>
</evidence>
<dbReference type="PANTHER" id="PTHR15036">
    <property type="entry name" value="PIKACHURIN-LIKE PROTEIN"/>
    <property type="match status" value="1"/>
</dbReference>
<dbReference type="PROSITE" id="PS50106">
    <property type="entry name" value="PDZ"/>
    <property type="match status" value="1"/>
</dbReference>
<gene>
    <name evidence="8" type="ORF">KOW79_018483</name>
</gene>
<dbReference type="InterPro" id="IPR056943">
    <property type="entry name" value="EGF_Pikachurin"/>
</dbReference>
<dbReference type="AlphaFoldDB" id="A0A9D3N9B1"/>
<feature type="domain" description="EGF-like" evidence="6">
    <location>
        <begin position="486"/>
        <end position="522"/>
    </location>
</feature>
<dbReference type="InterPro" id="IPR001791">
    <property type="entry name" value="Laminin_G"/>
</dbReference>
<organism evidence="8 9">
    <name type="scientific">Hemibagrus wyckioides</name>
    <dbReference type="NCBI Taxonomy" id="337641"/>
    <lineage>
        <taxon>Eukaryota</taxon>
        <taxon>Metazoa</taxon>
        <taxon>Chordata</taxon>
        <taxon>Craniata</taxon>
        <taxon>Vertebrata</taxon>
        <taxon>Euteleostomi</taxon>
        <taxon>Actinopterygii</taxon>
        <taxon>Neopterygii</taxon>
        <taxon>Teleostei</taxon>
        <taxon>Ostariophysi</taxon>
        <taxon>Siluriformes</taxon>
        <taxon>Bagridae</taxon>
        <taxon>Hemibagrus</taxon>
    </lineage>
</organism>
<feature type="domain" description="Laminin G" evidence="5">
    <location>
        <begin position="88"/>
        <end position="266"/>
    </location>
</feature>
<dbReference type="PROSITE" id="PS50025">
    <property type="entry name" value="LAM_G_DOMAIN"/>
    <property type="match status" value="3"/>
</dbReference>
<dbReference type="SMART" id="SM00282">
    <property type="entry name" value="LamG"/>
    <property type="match status" value="3"/>
</dbReference>
<dbReference type="PROSITE" id="PS00022">
    <property type="entry name" value="EGF_1"/>
    <property type="match status" value="3"/>
</dbReference>
<dbReference type="SMART" id="SM00179">
    <property type="entry name" value="EGF_CA"/>
    <property type="match status" value="2"/>
</dbReference>
<evidence type="ECO:0000256" key="1">
    <source>
        <dbReference type="ARBA" id="ARBA00022536"/>
    </source>
</evidence>
<feature type="disulfide bond" evidence="4">
    <location>
        <begin position="73"/>
        <end position="82"/>
    </location>
</feature>
<feature type="disulfide bond" evidence="4">
    <location>
        <begin position="294"/>
        <end position="303"/>
    </location>
</feature>
<dbReference type="Pfam" id="PF00595">
    <property type="entry name" value="PDZ"/>
    <property type="match status" value="1"/>
</dbReference>
<dbReference type="Pfam" id="PF00054">
    <property type="entry name" value="Laminin_G_1"/>
    <property type="match status" value="1"/>
</dbReference>
<dbReference type="FunFam" id="2.60.120.200:FF:000032">
    <property type="entry name" value="pikachurin isoform X1"/>
    <property type="match status" value="1"/>
</dbReference>
<reference evidence="8 9" key="1">
    <citation type="submission" date="2021-06" db="EMBL/GenBank/DDBJ databases">
        <title>Chromosome-level genome assembly of the red-tail catfish (Hemibagrus wyckioides).</title>
        <authorList>
            <person name="Shao F."/>
        </authorList>
    </citation>
    <scope>NUCLEOTIDE SEQUENCE [LARGE SCALE GENOMIC DNA]</scope>
    <source>
        <strain evidence="8">EC202008001</strain>
        <tissue evidence="8">Blood</tissue>
    </source>
</reference>
<dbReference type="SUPFAM" id="SSF49899">
    <property type="entry name" value="Concanavalin A-like lectins/glucanases"/>
    <property type="match status" value="3"/>
</dbReference>
<keyword evidence="9" id="KW-1185">Reference proteome</keyword>
<protein>
    <recommendedName>
        <fullName evidence="10">Pikachurin</fullName>
    </recommendedName>
</protein>
<evidence type="ECO:0000313" key="9">
    <source>
        <dbReference type="Proteomes" id="UP000824219"/>
    </source>
</evidence>
<accession>A0A9D3N9B1</accession>
<dbReference type="PROSITE" id="PS50026">
    <property type="entry name" value="EGF_3"/>
    <property type="match status" value="3"/>
</dbReference>
<dbReference type="CDD" id="cd06753">
    <property type="entry name" value="PDZ_PDLIM-like"/>
    <property type="match status" value="1"/>
</dbReference>
<keyword evidence="3 4" id="KW-1015">Disulfide bond</keyword>
<dbReference type="FunFam" id="2.10.25.10:FF:000095">
    <property type="entry name" value="Notch, isoform B"/>
    <property type="match status" value="1"/>
</dbReference>
<dbReference type="SMART" id="SM00228">
    <property type="entry name" value="PDZ"/>
    <property type="match status" value="1"/>
</dbReference>